<name>A0A9P1GX14_9PEZI</name>
<feature type="region of interest" description="Disordered" evidence="1">
    <location>
        <begin position="14"/>
        <end position="224"/>
    </location>
</feature>
<sequence length="301" mass="32507">MAFAKHAALAGAAIIRPSSAGSVGSRSENSNLSSASKNTRIPRPATVAPNSTNSRRPITLMEAYRLAEEEEELRGAPYGPDASPSPAPRPWRSRNSSEEAKMRKLLNQDPQDIRGRESKTPDVGRSSIPRRPGSSLSERSSHSSGSSDRRVSSDANKGNLSAKSGLFSKSKVGPNIARTGEALARKASNSSLRSSGSVSPAPRAYRERNSLGREDSVPNFDPLPEIRAVYSYPTPEYEGNASSPNKSYAWQLENDFTAGDLSISESPRIRVDSTGKPRRSRSSRRPPSSTPSPQPVEAREY</sequence>
<dbReference type="EMBL" id="CALLCH030000003">
    <property type="protein sequence ID" value="CAI4211878.1"/>
    <property type="molecule type" value="Genomic_DNA"/>
</dbReference>
<gene>
    <name evidence="2" type="ORF">PPNO1_LOCUS1650</name>
</gene>
<dbReference type="OrthoDB" id="3439035at2759"/>
<feature type="compositionally biased region" description="Low complexity" evidence="1">
    <location>
        <begin position="124"/>
        <end position="146"/>
    </location>
</feature>
<feature type="compositionally biased region" description="Basic and acidic residues" evidence="1">
    <location>
        <begin position="204"/>
        <end position="216"/>
    </location>
</feature>
<feature type="compositionally biased region" description="Low complexity" evidence="1">
    <location>
        <begin position="22"/>
        <end position="38"/>
    </location>
</feature>
<proteinExistence type="predicted"/>
<evidence type="ECO:0000313" key="3">
    <source>
        <dbReference type="Proteomes" id="UP000838763"/>
    </source>
</evidence>
<accession>A0A9P1GX14</accession>
<feature type="compositionally biased region" description="Low complexity" evidence="1">
    <location>
        <begin position="188"/>
        <end position="199"/>
    </location>
</feature>
<protein>
    <submittedName>
        <fullName evidence="2">Uncharacterized protein</fullName>
    </submittedName>
</protein>
<feature type="region of interest" description="Disordered" evidence="1">
    <location>
        <begin position="259"/>
        <end position="301"/>
    </location>
</feature>
<evidence type="ECO:0000256" key="1">
    <source>
        <dbReference type="SAM" id="MobiDB-lite"/>
    </source>
</evidence>
<reference evidence="2" key="1">
    <citation type="submission" date="2022-11" db="EMBL/GenBank/DDBJ databases">
        <authorList>
            <person name="Scott C."/>
            <person name="Bruce N."/>
        </authorList>
    </citation>
    <scope>NUCLEOTIDE SEQUENCE</scope>
</reference>
<evidence type="ECO:0000313" key="2">
    <source>
        <dbReference type="EMBL" id="CAI4211878.1"/>
    </source>
</evidence>
<feature type="compositionally biased region" description="Basic and acidic residues" evidence="1">
    <location>
        <begin position="111"/>
        <end position="122"/>
    </location>
</feature>
<comment type="caution">
    <text evidence="2">The sequence shown here is derived from an EMBL/GenBank/DDBJ whole genome shotgun (WGS) entry which is preliminary data.</text>
</comment>
<dbReference type="AlphaFoldDB" id="A0A9P1GX14"/>
<organism evidence="2 3">
    <name type="scientific">Parascedosporium putredinis</name>
    <dbReference type="NCBI Taxonomy" id="1442378"/>
    <lineage>
        <taxon>Eukaryota</taxon>
        <taxon>Fungi</taxon>
        <taxon>Dikarya</taxon>
        <taxon>Ascomycota</taxon>
        <taxon>Pezizomycotina</taxon>
        <taxon>Sordariomycetes</taxon>
        <taxon>Hypocreomycetidae</taxon>
        <taxon>Microascales</taxon>
        <taxon>Microascaceae</taxon>
        <taxon>Parascedosporium</taxon>
    </lineage>
</organism>
<dbReference type="Proteomes" id="UP000838763">
    <property type="component" value="Unassembled WGS sequence"/>
</dbReference>
<keyword evidence="3" id="KW-1185">Reference proteome</keyword>